<comment type="caution">
    <text evidence="3">The sequence shown here is derived from an EMBL/GenBank/DDBJ whole genome shotgun (WGS) entry which is preliminary data.</text>
</comment>
<dbReference type="Proteomes" id="UP000319769">
    <property type="component" value="Unassembled WGS sequence"/>
</dbReference>
<sequence length="186" mass="20544">MGERFLWRLIATAREQSGPDTLAGVRRLLEEEAAPEVIRFHRELVGVHRRARGWDLLAAFGTLPGAGGIAGFADAISWLVLRGRRDFRRVLADPDELASWAVEPGEIAAAAGLLRAAPERLLPPHDPEEDRRVFEEAIRQALGVAEPAGPPPGEPLQTDRESLRRRYPRLVARYGLAAPDLMPGQR</sequence>
<dbReference type="Pfam" id="PF14024">
    <property type="entry name" value="DUF4240"/>
    <property type="match status" value="1"/>
</dbReference>
<name>A0A5N0UZG0_9PSEU</name>
<gene>
    <name evidence="3" type="ORF">FPZ12_025825</name>
</gene>
<keyword evidence="1" id="KW-1133">Transmembrane helix</keyword>
<organism evidence="3 4">
    <name type="scientific">Amycolatopsis acidicola</name>
    <dbReference type="NCBI Taxonomy" id="2596893"/>
    <lineage>
        <taxon>Bacteria</taxon>
        <taxon>Bacillati</taxon>
        <taxon>Actinomycetota</taxon>
        <taxon>Actinomycetes</taxon>
        <taxon>Pseudonocardiales</taxon>
        <taxon>Pseudonocardiaceae</taxon>
        <taxon>Amycolatopsis</taxon>
    </lineage>
</organism>
<proteinExistence type="predicted"/>
<evidence type="ECO:0000259" key="2">
    <source>
        <dbReference type="Pfam" id="PF14024"/>
    </source>
</evidence>
<dbReference type="InterPro" id="IPR025334">
    <property type="entry name" value="DUF4240"/>
</dbReference>
<feature type="transmembrane region" description="Helical" evidence="1">
    <location>
        <begin position="56"/>
        <end position="81"/>
    </location>
</feature>
<keyword evidence="4" id="KW-1185">Reference proteome</keyword>
<dbReference type="AlphaFoldDB" id="A0A5N0UZG0"/>
<dbReference type="EMBL" id="VMNW02000043">
    <property type="protein sequence ID" value="KAA9157204.1"/>
    <property type="molecule type" value="Genomic_DNA"/>
</dbReference>
<protein>
    <submittedName>
        <fullName evidence="3">DUF4240 domain-containing protein</fullName>
    </submittedName>
</protein>
<reference evidence="3" key="1">
    <citation type="submission" date="2019-09" db="EMBL/GenBank/DDBJ databases">
        <authorList>
            <person name="Teo W.F.A."/>
            <person name="Duangmal K."/>
        </authorList>
    </citation>
    <scope>NUCLEOTIDE SEQUENCE [LARGE SCALE GENOMIC DNA]</scope>
    <source>
        <strain evidence="3">K81G1</strain>
    </source>
</reference>
<accession>A0A5N0UZG0</accession>
<dbReference type="OrthoDB" id="6200718at2"/>
<keyword evidence="1" id="KW-0812">Transmembrane</keyword>
<evidence type="ECO:0000256" key="1">
    <source>
        <dbReference type="SAM" id="Phobius"/>
    </source>
</evidence>
<dbReference type="RefSeq" id="WP_144748036.1">
    <property type="nucleotide sequence ID" value="NZ_VMNW02000043.1"/>
</dbReference>
<keyword evidence="1" id="KW-0472">Membrane</keyword>
<evidence type="ECO:0000313" key="3">
    <source>
        <dbReference type="EMBL" id="KAA9157204.1"/>
    </source>
</evidence>
<feature type="domain" description="DUF4240" evidence="2">
    <location>
        <begin position="1"/>
        <end position="104"/>
    </location>
</feature>
<evidence type="ECO:0000313" key="4">
    <source>
        <dbReference type="Proteomes" id="UP000319769"/>
    </source>
</evidence>